<evidence type="ECO:0000313" key="2">
    <source>
        <dbReference type="Proteomes" id="UP001631969"/>
    </source>
</evidence>
<comment type="caution">
    <text evidence="1">The sequence shown here is derived from an EMBL/GenBank/DDBJ whole genome shotgun (WGS) entry which is preliminary data.</text>
</comment>
<evidence type="ECO:0000313" key="1">
    <source>
        <dbReference type="EMBL" id="MFM9331640.1"/>
    </source>
</evidence>
<proteinExistence type="predicted"/>
<accession>A0ACC7P5E7</accession>
<name>A0ACC7P5E7_9BACL</name>
<reference evidence="1" key="1">
    <citation type="submission" date="2024-12" db="EMBL/GenBank/DDBJ databases">
        <authorList>
            <person name="Wu N."/>
        </authorList>
    </citation>
    <scope>NUCLEOTIDE SEQUENCE</scope>
    <source>
        <strain evidence="1">P15</strain>
    </source>
</reference>
<dbReference type="EMBL" id="JBJURJ010000020">
    <property type="protein sequence ID" value="MFM9331640.1"/>
    <property type="molecule type" value="Genomic_DNA"/>
</dbReference>
<protein>
    <submittedName>
        <fullName evidence="1">DUF6509 family protein</fullName>
    </submittedName>
</protein>
<dbReference type="Proteomes" id="UP001631969">
    <property type="component" value="Unassembled WGS sequence"/>
</dbReference>
<gene>
    <name evidence="1" type="ORF">ACI1P1_25400</name>
</gene>
<keyword evidence="2" id="KW-1185">Reference proteome</keyword>
<organism evidence="1 2">
    <name type="scientific">Paenibacillus mesotrionivorans</name>
    <dbReference type="NCBI Taxonomy" id="3160968"/>
    <lineage>
        <taxon>Bacteria</taxon>
        <taxon>Bacillati</taxon>
        <taxon>Bacillota</taxon>
        <taxon>Bacilli</taxon>
        <taxon>Bacillales</taxon>
        <taxon>Paenibacillaceae</taxon>
        <taxon>Paenibacillus</taxon>
    </lineage>
</organism>
<sequence>MLEITGYSVEWIRDPFGIIQGKRYEFLLDIQVEEDDEMYSPHGLTLRVIYLADGEASKIVKYEFLEKSTGKYLDFDMVEEEYAETLAFCQAHYAEAEEN</sequence>